<evidence type="ECO:0000256" key="8">
    <source>
        <dbReference type="ARBA" id="ARBA00023239"/>
    </source>
</evidence>
<evidence type="ECO:0000256" key="4">
    <source>
        <dbReference type="ARBA" id="ARBA00001946"/>
    </source>
</evidence>
<dbReference type="GO" id="GO:0008721">
    <property type="term" value="F:D-serine ammonia-lyase activity"/>
    <property type="evidence" value="ECO:0007669"/>
    <property type="project" value="TreeGrafter"/>
</dbReference>
<dbReference type="PANTHER" id="PTHR43050:SF1">
    <property type="entry name" value="SERINE RACEMASE"/>
    <property type="match status" value="1"/>
</dbReference>
<sequence>MIDPSEIARAQKRLAGRVKRTPIVSSQLLNRWLGHEFFFKAECLQSVGAFKARGALNMLSKALAEPSHGIERVVANSSGNHAQAVAWAAREAGLPATILMPKTVSAVKAQATRAYGAQVILGEDRLWVDREIQQLAREAGTLWLPPYDHPDIIAGQGTVVAEALEQVENIDVIAAPCGGGGLLAGSLLAAKHAGSNAQVVGAEPLAANDAAQSLRAGEICALTAAPKTVADGAMTLQVGQHNFPFLQQLNGFYEIPERDIVYWYQWLNHLLKLQVEPTSAMTMSAVLQHLKGSTTAKRILIVLSGGNVDAAMRARLWKEDQLSVQPSLEGN</sequence>
<evidence type="ECO:0000313" key="10">
    <source>
        <dbReference type="EMBL" id="RMA78786.1"/>
    </source>
</evidence>
<evidence type="ECO:0000256" key="6">
    <source>
        <dbReference type="ARBA" id="ARBA00022842"/>
    </source>
</evidence>
<comment type="cofactor">
    <cofactor evidence="3">
        <name>Mn(2+)</name>
        <dbReference type="ChEBI" id="CHEBI:29035"/>
    </cofactor>
</comment>
<keyword evidence="7" id="KW-0663">Pyridoxal phosphate</keyword>
<evidence type="ECO:0000256" key="7">
    <source>
        <dbReference type="ARBA" id="ARBA00022898"/>
    </source>
</evidence>
<dbReference type="GO" id="GO:0003941">
    <property type="term" value="F:L-serine ammonia-lyase activity"/>
    <property type="evidence" value="ECO:0007669"/>
    <property type="project" value="TreeGrafter"/>
</dbReference>
<evidence type="ECO:0000256" key="1">
    <source>
        <dbReference type="ARBA" id="ARBA00001913"/>
    </source>
</evidence>
<dbReference type="GO" id="GO:0030378">
    <property type="term" value="F:serine racemase activity"/>
    <property type="evidence" value="ECO:0007669"/>
    <property type="project" value="TreeGrafter"/>
</dbReference>
<evidence type="ECO:0000256" key="2">
    <source>
        <dbReference type="ARBA" id="ARBA00001933"/>
    </source>
</evidence>
<protein>
    <submittedName>
        <fullName evidence="10">Threonine dehydratase</fullName>
    </submittedName>
</protein>
<dbReference type="PROSITE" id="PS00165">
    <property type="entry name" value="DEHYDRATASE_SER_THR"/>
    <property type="match status" value="1"/>
</dbReference>
<dbReference type="SUPFAM" id="SSF53686">
    <property type="entry name" value="Tryptophan synthase beta subunit-like PLP-dependent enzymes"/>
    <property type="match status" value="1"/>
</dbReference>
<comment type="cofactor">
    <cofactor evidence="1">
        <name>Ca(2+)</name>
        <dbReference type="ChEBI" id="CHEBI:29108"/>
    </cofactor>
</comment>
<dbReference type="EMBL" id="REFJ01000005">
    <property type="protein sequence ID" value="RMA78786.1"/>
    <property type="molecule type" value="Genomic_DNA"/>
</dbReference>
<dbReference type="InterPro" id="IPR036052">
    <property type="entry name" value="TrpB-like_PALP_sf"/>
</dbReference>
<dbReference type="GO" id="GO:0030170">
    <property type="term" value="F:pyridoxal phosphate binding"/>
    <property type="evidence" value="ECO:0007669"/>
    <property type="project" value="InterPro"/>
</dbReference>
<gene>
    <name evidence="10" type="ORF">DFR27_2125</name>
</gene>
<dbReference type="Pfam" id="PF00291">
    <property type="entry name" value="PALP"/>
    <property type="match status" value="1"/>
</dbReference>
<dbReference type="GO" id="GO:0006520">
    <property type="term" value="P:amino acid metabolic process"/>
    <property type="evidence" value="ECO:0007669"/>
    <property type="project" value="InterPro"/>
</dbReference>
<evidence type="ECO:0000256" key="3">
    <source>
        <dbReference type="ARBA" id="ARBA00001936"/>
    </source>
</evidence>
<organism evidence="10 11">
    <name type="scientific">Umboniibacter marinipuniceus</name>
    <dbReference type="NCBI Taxonomy" id="569599"/>
    <lineage>
        <taxon>Bacteria</taxon>
        <taxon>Pseudomonadati</taxon>
        <taxon>Pseudomonadota</taxon>
        <taxon>Gammaproteobacteria</taxon>
        <taxon>Cellvibrionales</taxon>
        <taxon>Cellvibrionaceae</taxon>
        <taxon>Umboniibacter</taxon>
    </lineage>
</organism>
<accession>A0A3M0A2B2</accession>
<dbReference type="Gene3D" id="3.40.50.1100">
    <property type="match status" value="2"/>
</dbReference>
<dbReference type="InterPro" id="IPR000634">
    <property type="entry name" value="Ser/Thr_deHydtase_PyrdxlP-BS"/>
</dbReference>
<dbReference type="OrthoDB" id="9811476at2"/>
<name>A0A3M0A2B2_9GAMM</name>
<comment type="caution">
    <text evidence="10">The sequence shown here is derived from an EMBL/GenBank/DDBJ whole genome shotgun (WGS) entry which is preliminary data.</text>
</comment>
<dbReference type="AlphaFoldDB" id="A0A3M0A2B2"/>
<dbReference type="GO" id="GO:0000287">
    <property type="term" value="F:magnesium ion binding"/>
    <property type="evidence" value="ECO:0007669"/>
    <property type="project" value="TreeGrafter"/>
</dbReference>
<keyword evidence="8" id="KW-0456">Lyase</keyword>
<comment type="similarity">
    <text evidence="5">Belongs to the serine/threonine dehydratase family.</text>
</comment>
<evidence type="ECO:0000313" key="11">
    <source>
        <dbReference type="Proteomes" id="UP000267187"/>
    </source>
</evidence>
<comment type="cofactor">
    <cofactor evidence="4">
        <name>Mg(2+)</name>
        <dbReference type="ChEBI" id="CHEBI:18420"/>
    </cofactor>
</comment>
<comment type="cofactor">
    <cofactor evidence="2">
        <name>pyridoxal 5'-phosphate</name>
        <dbReference type="ChEBI" id="CHEBI:597326"/>
    </cofactor>
</comment>
<evidence type="ECO:0000259" key="9">
    <source>
        <dbReference type="Pfam" id="PF00291"/>
    </source>
</evidence>
<dbReference type="NCBIfam" id="NF005147">
    <property type="entry name" value="PRK06608.1"/>
    <property type="match status" value="1"/>
</dbReference>
<dbReference type="InterPro" id="IPR001926">
    <property type="entry name" value="TrpB-like_PALP"/>
</dbReference>
<keyword evidence="6" id="KW-0460">Magnesium</keyword>
<proteinExistence type="inferred from homology"/>
<dbReference type="Proteomes" id="UP000267187">
    <property type="component" value="Unassembled WGS sequence"/>
</dbReference>
<feature type="domain" description="Tryptophan synthase beta chain-like PALP" evidence="9">
    <location>
        <begin position="18"/>
        <end position="305"/>
    </location>
</feature>
<keyword evidence="11" id="KW-1185">Reference proteome</keyword>
<dbReference type="GO" id="GO:0005524">
    <property type="term" value="F:ATP binding"/>
    <property type="evidence" value="ECO:0007669"/>
    <property type="project" value="TreeGrafter"/>
</dbReference>
<dbReference type="CDD" id="cd01562">
    <property type="entry name" value="Thr-dehyd"/>
    <property type="match status" value="1"/>
</dbReference>
<dbReference type="RefSeq" id="WP_121877427.1">
    <property type="nucleotide sequence ID" value="NZ_REFJ01000005.1"/>
</dbReference>
<reference evidence="10 11" key="1">
    <citation type="submission" date="2018-10" db="EMBL/GenBank/DDBJ databases">
        <title>Genomic Encyclopedia of Type Strains, Phase IV (KMG-IV): sequencing the most valuable type-strain genomes for metagenomic binning, comparative biology and taxonomic classification.</title>
        <authorList>
            <person name="Goeker M."/>
        </authorList>
    </citation>
    <scope>NUCLEOTIDE SEQUENCE [LARGE SCALE GENOMIC DNA]</scope>
    <source>
        <strain evidence="10 11">DSM 25080</strain>
    </source>
</reference>
<dbReference type="FunFam" id="3.40.50.1100:FF:000005">
    <property type="entry name" value="Threonine dehydratase catabolic"/>
    <property type="match status" value="1"/>
</dbReference>
<dbReference type="GO" id="GO:0018114">
    <property type="term" value="F:threonine racemase activity"/>
    <property type="evidence" value="ECO:0007669"/>
    <property type="project" value="TreeGrafter"/>
</dbReference>
<dbReference type="PANTHER" id="PTHR43050">
    <property type="entry name" value="SERINE / THREONINE RACEMASE FAMILY MEMBER"/>
    <property type="match status" value="1"/>
</dbReference>
<evidence type="ECO:0000256" key="5">
    <source>
        <dbReference type="ARBA" id="ARBA00010869"/>
    </source>
</evidence>